<reference evidence="1 2" key="3">
    <citation type="submission" date="2023-06" db="EMBL/GenBank/DDBJ databases">
        <authorList>
            <person name="Zeman M."/>
            <person name="Kubasova T."/>
            <person name="Jahodarova E."/>
            <person name="Nykrynova M."/>
            <person name="Rychlik I."/>
        </authorList>
    </citation>
    <scope>NUCLEOTIDE SEQUENCE [LARGE SCALE GENOMIC DNA]</scope>
    <source>
        <strain evidence="1 2">ET340</strain>
    </source>
</reference>
<dbReference type="Proteomes" id="UP001529380">
    <property type="component" value="Unassembled WGS sequence"/>
</dbReference>
<gene>
    <name evidence="1" type="ORF">QUW08_14740</name>
</gene>
<reference evidence="2" key="2">
    <citation type="submission" date="2023-06" db="EMBL/GenBank/DDBJ databases">
        <title>Identification and characterization of horizontal gene transfer across gut microbiota members of farm animals based on homology search.</title>
        <authorList>
            <person name="Zeman M."/>
            <person name="Kubasova T."/>
            <person name="Jahodarova E."/>
            <person name="Nykrynova M."/>
            <person name="Rychlik I."/>
        </authorList>
    </citation>
    <scope>NUCLEOTIDE SEQUENCE [LARGE SCALE GENOMIC DNA]</scope>
    <source>
        <strain evidence="2">ET340</strain>
    </source>
</reference>
<comment type="caution">
    <text evidence="1">The sequence shown here is derived from an EMBL/GenBank/DDBJ whole genome shotgun (WGS) entry which is preliminary data.</text>
</comment>
<keyword evidence="2" id="KW-1185">Reference proteome</keyword>
<dbReference type="RefSeq" id="WP_270914560.1">
    <property type="nucleotide sequence ID" value="NZ_JAUDCL010000045.1"/>
</dbReference>
<protein>
    <submittedName>
        <fullName evidence="1">DUF1836 domain-containing protein</fullName>
    </submittedName>
</protein>
<organism evidence="1 2">
    <name type="scientific">Allofournierella massiliensis</name>
    <dbReference type="NCBI Taxonomy" id="1650663"/>
    <lineage>
        <taxon>Bacteria</taxon>
        <taxon>Bacillati</taxon>
        <taxon>Bacillota</taxon>
        <taxon>Clostridia</taxon>
        <taxon>Eubacteriales</taxon>
        <taxon>Oscillospiraceae</taxon>
        <taxon>Allofournierella</taxon>
    </lineage>
</organism>
<evidence type="ECO:0000313" key="1">
    <source>
        <dbReference type="EMBL" id="MDM8202540.1"/>
    </source>
</evidence>
<proteinExistence type="predicted"/>
<dbReference type="Pfam" id="PF08876">
    <property type="entry name" value="DUF1836"/>
    <property type="match status" value="1"/>
</dbReference>
<reference evidence="1 2" key="1">
    <citation type="submission" date="2023-06" db="EMBL/GenBank/DDBJ databases">
        <title>Identification and characterization of horizontal gene transfer across gut microbiota members of farm animals based on homology search.</title>
        <authorList>
            <person name="Schwarzerova J."/>
            <person name="Nykrynova M."/>
            <person name="Jureckova K."/>
            <person name="Cejkova D."/>
            <person name="Rychlik I."/>
        </authorList>
    </citation>
    <scope>NUCLEOTIDE SEQUENCE [LARGE SCALE GENOMIC DNA]</scope>
    <source>
        <strain evidence="1 2">ET340</strain>
    </source>
</reference>
<name>A0ABT7UUW7_9FIRM</name>
<dbReference type="PANTHER" id="PTHR40056:SF1">
    <property type="entry name" value="DUF1836 DOMAIN-CONTAINING PROTEIN"/>
    <property type="match status" value="1"/>
</dbReference>
<dbReference type="EMBL" id="JAUDCL010000045">
    <property type="protein sequence ID" value="MDM8202540.1"/>
    <property type="molecule type" value="Genomic_DNA"/>
</dbReference>
<sequence>MKQGFENSSLSQEVLSFHCPRWAELPGIALYMDQVTGYINEIFAPIAPQEQQITLTKAMVNNYVKQRVMSPPVNKKYDRAHMAYLVTICALKQVFSIPEIGSMIRAQMDHCPVEQAYDCFCEELESALRAVFLGQAAPTQIRNEQDPAAITLLRGAVQAYASKVYVQKRLAFAEQTAQQE</sequence>
<dbReference type="InterPro" id="IPR014975">
    <property type="entry name" value="DUF1836"/>
</dbReference>
<accession>A0ABT7UUW7</accession>
<dbReference type="PANTHER" id="PTHR40056">
    <property type="entry name" value="HYPOTHETICAL CYTOSOLIC PROTEIN"/>
    <property type="match status" value="1"/>
</dbReference>
<evidence type="ECO:0000313" key="2">
    <source>
        <dbReference type="Proteomes" id="UP001529380"/>
    </source>
</evidence>